<protein>
    <submittedName>
        <fullName evidence="1">Uncharacterized protein</fullName>
    </submittedName>
</protein>
<name>A0ABR3E9P4_9TRYP</name>
<dbReference type="EMBL" id="JBAMZM010000020">
    <property type="protein sequence ID" value="KAL0507540.1"/>
    <property type="molecule type" value="Genomic_DNA"/>
</dbReference>
<organism evidence="1 2">
    <name type="scientific">Leishmania shawi</name>
    <dbReference type="NCBI Taxonomy" id="5680"/>
    <lineage>
        <taxon>Eukaryota</taxon>
        <taxon>Discoba</taxon>
        <taxon>Euglenozoa</taxon>
        <taxon>Kinetoplastea</taxon>
        <taxon>Metakinetoplastina</taxon>
        <taxon>Trypanosomatida</taxon>
        <taxon>Trypanosomatidae</taxon>
        <taxon>Leishmaniinae</taxon>
        <taxon>Leishmania</taxon>
        <taxon>Leishmania guyanensis species complex</taxon>
    </lineage>
</organism>
<sequence length="13" mass="1404">LDPGLRSTSSQRS</sequence>
<proteinExistence type="predicted"/>
<evidence type="ECO:0000313" key="1">
    <source>
        <dbReference type="EMBL" id="KAL0507540.1"/>
    </source>
</evidence>
<feature type="non-terminal residue" evidence="1">
    <location>
        <position position="1"/>
    </location>
</feature>
<evidence type="ECO:0000313" key="2">
    <source>
        <dbReference type="Proteomes" id="UP001443563"/>
    </source>
</evidence>
<accession>A0ABR3E9P4</accession>
<reference evidence="1 2" key="1">
    <citation type="submission" date="2024-02" db="EMBL/GenBank/DDBJ databases">
        <title>FIRST GENOME SEQUENCES OF Leishmania (Viannia) shawi, Leishmania (Viannia) lindenbergi AND Leishmania (Viannia) utingensis.</title>
        <authorList>
            <person name="Resadore F."/>
            <person name="Custodio M.G.F."/>
            <person name="Boite M.C."/>
            <person name="Cupolillo E."/>
            <person name="Ferreira G.E.M."/>
        </authorList>
    </citation>
    <scope>NUCLEOTIDE SEQUENCE [LARGE SCALE GENOMIC DNA]</scope>
    <source>
        <strain evidence="1 2">MCEB/BR/1984/M8408</strain>
    </source>
</reference>
<comment type="caution">
    <text evidence="1">The sequence shown here is derived from an EMBL/GenBank/DDBJ whole genome shotgun (WGS) entry which is preliminary data.</text>
</comment>
<dbReference type="Proteomes" id="UP001443563">
    <property type="component" value="Unassembled WGS sequence"/>
</dbReference>
<keyword evidence="2" id="KW-1185">Reference proteome</keyword>
<gene>
    <name evidence="1" type="ORF">Q4I29_002931</name>
</gene>